<dbReference type="EMBL" id="SHKY01000001">
    <property type="protein sequence ID" value="RZU53614.1"/>
    <property type="molecule type" value="Genomic_DNA"/>
</dbReference>
<evidence type="ECO:0000256" key="3">
    <source>
        <dbReference type="ARBA" id="ARBA00022475"/>
    </source>
</evidence>
<dbReference type="Proteomes" id="UP000292564">
    <property type="component" value="Unassembled WGS sequence"/>
</dbReference>
<evidence type="ECO:0000256" key="6">
    <source>
        <dbReference type="ARBA" id="ARBA00023136"/>
    </source>
</evidence>
<feature type="domain" description="VTT" evidence="8">
    <location>
        <begin position="35"/>
        <end position="160"/>
    </location>
</feature>
<protein>
    <submittedName>
        <fullName evidence="9">Membrane protein DedA with SNARE-associated domain</fullName>
    </submittedName>
</protein>
<dbReference type="Pfam" id="PF09335">
    <property type="entry name" value="VTT_dom"/>
    <property type="match status" value="1"/>
</dbReference>
<reference evidence="9 10" key="1">
    <citation type="submission" date="2019-02" db="EMBL/GenBank/DDBJ databases">
        <title>Sequencing the genomes of 1000 actinobacteria strains.</title>
        <authorList>
            <person name="Klenk H.-P."/>
        </authorList>
    </citation>
    <scope>NUCLEOTIDE SEQUENCE [LARGE SCALE GENOMIC DNA]</scope>
    <source>
        <strain evidence="9 10">DSM 45162</strain>
    </source>
</reference>
<keyword evidence="3 7" id="KW-1003">Cell membrane</keyword>
<dbReference type="InterPro" id="IPR032816">
    <property type="entry name" value="VTT_dom"/>
</dbReference>
<evidence type="ECO:0000256" key="5">
    <source>
        <dbReference type="ARBA" id="ARBA00022989"/>
    </source>
</evidence>
<accession>A0A4Q7ZRZ4</accession>
<feature type="transmembrane region" description="Helical" evidence="7">
    <location>
        <begin position="140"/>
        <end position="161"/>
    </location>
</feature>
<name>A0A4Q7ZRZ4_9ACTN</name>
<evidence type="ECO:0000256" key="2">
    <source>
        <dbReference type="ARBA" id="ARBA00010792"/>
    </source>
</evidence>
<comment type="similarity">
    <text evidence="2 7">Belongs to the DedA family.</text>
</comment>
<dbReference type="PANTHER" id="PTHR30353:SF0">
    <property type="entry name" value="TRANSMEMBRANE PROTEIN"/>
    <property type="match status" value="1"/>
</dbReference>
<organism evidence="9 10">
    <name type="scientific">Krasilnikovia cinnamomea</name>
    <dbReference type="NCBI Taxonomy" id="349313"/>
    <lineage>
        <taxon>Bacteria</taxon>
        <taxon>Bacillati</taxon>
        <taxon>Actinomycetota</taxon>
        <taxon>Actinomycetes</taxon>
        <taxon>Micromonosporales</taxon>
        <taxon>Micromonosporaceae</taxon>
        <taxon>Krasilnikovia</taxon>
    </lineage>
</organism>
<comment type="caution">
    <text evidence="9">The sequence shown here is derived from an EMBL/GenBank/DDBJ whole genome shotgun (WGS) entry which is preliminary data.</text>
</comment>
<evidence type="ECO:0000313" key="9">
    <source>
        <dbReference type="EMBL" id="RZU53614.1"/>
    </source>
</evidence>
<evidence type="ECO:0000313" key="10">
    <source>
        <dbReference type="Proteomes" id="UP000292564"/>
    </source>
</evidence>
<keyword evidence="6 7" id="KW-0472">Membrane</keyword>
<evidence type="ECO:0000256" key="7">
    <source>
        <dbReference type="RuleBase" id="RU367016"/>
    </source>
</evidence>
<evidence type="ECO:0000256" key="1">
    <source>
        <dbReference type="ARBA" id="ARBA00004651"/>
    </source>
</evidence>
<comment type="subcellular location">
    <subcellularLocation>
        <location evidence="1 7">Cell membrane</location>
        <topology evidence="1 7">Multi-pass membrane protein</topology>
    </subcellularLocation>
</comment>
<dbReference type="GO" id="GO:0005886">
    <property type="term" value="C:plasma membrane"/>
    <property type="evidence" value="ECO:0007669"/>
    <property type="project" value="UniProtKB-SubCell"/>
</dbReference>
<keyword evidence="10" id="KW-1185">Reference proteome</keyword>
<proteinExistence type="inferred from homology"/>
<gene>
    <name evidence="9" type="ORF">EV385_5545</name>
</gene>
<keyword evidence="5 7" id="KW-1133">Transmembrane helix</keyword>
<dbReference type="PANTHER" id="PTHR30353">
    <property type="entry name" value="INNER MEMBRANE PROTEIN DEDA-RELATED"/>
    <property type="match status" value="1"/>
</dbReference>
<evidence type="ECO:0000256" key="4">
    <source>
        <dbReference type="ARBA" id="ARBA00022692"/>
    </source>
</evidence>
<dbReference type="OrthoDB" id="162303at2"/>
<comment type="caution">
    <text evidence="7">Lacks conserved residue(s) required for the propagation of feature annotation.</text>
</comment>
<feature type="transmembrane region" description="Helical" evidence="7">
    <location>
        <begin position="173"/>
        <end position="192"/>
    </location>
</feature>
<dbReference type="AlphaFoldDB" id="A0A4Q7ZRZ4"/>
<sequence>MNADAAHLLTALTESAWLLPAVFVLCAVDGVLPVVPGETVAIAAAVLAATGNLAHPAVIGVIVCASVVGDLCCYLLWRRAAAVRRTRSGRARAPGRIFSRVGALMDRRGGPAILAARFIPSGRTAASVAAALTGIPLRRFLLWTVAASAAWSAYITVLGYFGSRLTQGHPLYGVLLGVVAGAVVTLVVSFVGRRAGC</sequence>
<dbReference type="RefSeq" id="WP_130512084.1">
    <property type="nucleotide sequence ID" value="NZ_SHKY01000001.1"/>
</dbReference>
<evidence type="ECO:0000259" key="8">
    <source>
        <dbReference type="Pfam" id="PF09335"/>
    </source>
</evidence>
<feature type="transmembrane region" description="Helical" evidence="7">
    <location>
        <begin position="57"/>
        <end position="77"/>
    </location>
</feature>
<keyword evidence="4 7" id="KW-0812">Transmembrane</keyword>
<dbReference type="InterPro" id="IPR032818">
    <property type="entry name" value="DedA-like"/>
</dbReference>